<keyword evidence="3" id="KW-1185">Reference proteome</keyword>
<dbReference type="EMBL" id="BMLB01000008">
    <property type="protein sequence ID" value="GGK83550.1"/>
    <property type="molecule type" value="Genomic_DNA"/>
</dbReference>
<dbReference type="InterPro" id="IPR011856">
    <property type="entry name" value="tRNA_endonuc-like_dom_sf"/>
</dbReference>
<protein>
    <recommendedName>
        <fullName evidence="4">DUF91 domain-containing protein</fullName>
    </recommendedName>
</protein>
<evidence type="ECO:0000313" key="2">
    <source>
        <dbReference type="EMBL" id="GGK83550.1"/>
    </source>
</evidence>
<evidence type="ECO:0000256" key="1">
    <source>
        <dbReference type="SAM" id="MobiDB-lite"/>
    </source>
</evidence>
<gene>
    <name evidence="2" type="ORF">GCM10011509_35000</name>
</gene>
<dbReference type="Gene3D" id="3.40.1350.10">
    <property type="match status" value="1"/>
</dbReference>
<accession>A0ABQ2FDE4</accession>
<feature type="region of interest" description="Disordered" evidence="1">
    <location>
        <begin position="380"/>
        <end position="399"/>
    </location>
</feature>
<feature type="compositionally biased region" description="Basic and acidic residues" evidence="1">
    <location>
        <begin position="389"/>
        <end position="399"/>
    </location>
</feature>
<dbReference type="RefSeq" id="WP_022920025.1">
    <property type="nucleotide sequence ID" value="NZ_BMLB01000008.1"/>
</dbReference>
<sequence>MNDEGIFLTSGDVLQVLVQQPYASEQVLQRALADHPEVIAGPTTAGEEAGRLILVRREMGVPGVAGGPAVWSLDHLFLDAEGVPVVVEVKRSTDTRIRREVVGQMLDYAANGVKYWPVATLRTSVEERAAAKGLTGEELVASLRTDIDADEYWQTVEANLAAGRIRMLFVADSLPPELVRIIEFLNEQMSPAEVLGVELRQYVGDGHTVYVPRVVGRTSAAVAAKVSSTGQLWTEDLLLEAARSRTTPSEFSLIERLFEDVHRRGVKFGWGKGVTPGASGWYSAAGVTSPVWNLNVGADNPTARAYLYFYLGELANRIPVGLVERMAEVLKRIPSMSAKIDEARTSGWKKYPSVYLDEIARAPTEVEAIFQAIDVLLEPPDTRPTIGTGDREPHMPTPQ</sequence>
<organism evidence="2 3">
    <name type="scientific">Ornithinimicrobium pekingense</name>
    <dbReference type="NCBI Taxonomy" id="384677"/>
    <lineage>
        <taxon>Bacteria</taxon>
        <taxon>Bacillati</taxon>
        <taxon>Actinomycetota</taxon>
        <taxon>Actinomycetes</taxon>
        <taxon>Micrococcales</taxon>
        <taxon>Ornithinimicrobiaceae</taxon>
        <taxon>Ornithinimicrobium</taxon>
    </lineage>
</organism>
<evidence type="ECO:0008006" key="4">
    <source>
        <dbReference type="Google" id="ProtNLM"/>
    </source>
</evidence>
<proteinExistence type="predicted"/>
<dbReference type="Proteomes" id="UP000662111">
    <property type="component" value="Unassembled WGS sequence"/>
</dbReference>
<reference evidence="3" key="1">
    <citation type="journal article" date="2019" name="Int. J. Syst. Evol. Microbiol.">
        <title>The Global Catalogue of Microorganisms (GCM) 10K type strain sequencing project: providing services to taxonomists for standard genome sequencing and annotation.</title>
        <authorList>
            <consortium name="The Broad Institute Genomics Platform"/>
            <consortium name="The Broad Institute Genome Sequencing Center for Infectious Disease"/>
            <person name="Wu L."/>
            <person name="Ma J."/>
        </authorList>
    </citation>
    <scope>NUCLEOTIDE SEQUENCE [LARGE SCALE GENOMIC DNA]</scope>
    <source>
        <strain evidence="3">CGMCC 1.5362</strain>
    </source>
</reference>
<evidence type="ECO:0000313" key="3">
    <source>
        <dbReference type="Proteomes" id="UP000662111"/>
    </source>
</evidence>
<name>A0ABQ2FDE4_9MICO</name>
<comment type="caution">
    <text evidence="2">The sequence shown here is derived from an EMBL/GenBank/DDBJ whole genome shotgun (WGS) entry which is preliminary data.</text>
</comment>